<keyword evidence="3" id="KW-0731">Sigma factor</keyword>
<dbReference type="CDD" id="cd06171">
    <property type="entry name" value="Sigma70_r4"/>
    <property type="match status" value="1"/>
</dbReference>
<dbReference type="SUPFAM" id="SSF88946">
    <property type="entry name" value="Sigma2 domain of RNA polymerase sigma factors"/>
    <property type="match status" value="1"/>
</dbReference>
<dbReference type="AlphaFoldDB" id="A0A1M7I5K7"/>
<dbReference type="SUPFAM" id="SSF88659">
    <property type="entry name" value="Sigma3 and sigma4 domains of RNA polymerase sigma factors"/>
    <property type="match status" value="1"/>
</dbReference>
<sequence length="166" mass="19667">MNALEKQFAQTAAEHKSTIYTVCYMFSQDADEVNDLFQEVLVNLWKGFESFEHRSDIKTWIYRVALNTCISIDRKKKVSTILQRRQATERLTMDINLFEDRDEDTKQVDMLHKRISKLQPFDRAIVLLWLENLSYEEIGQIVGITTKNVSVRLFRIREQLKQMSND</sequence>
<keyword evidence="4" id="KW-0804">Transcription</keyword>
<dbReference type="Proteomes" id="UP000184280">
    <property type="component" value="Unassembled WGS sequence"/>
</dbReference>
<evidence type="ECO:0000259" key="6">
    <source>
        <dbReference type="Pfam" id="PF08281"/>
    </source>
</evidence>
<evidence type="ECO:0000259" key="5">
    <source>
        <dbReference type="Pfam" id="PF04542"/>
    </source>
</evidence>
<organism evidence="7 8">
    <name type="scientific">Xylanibacter ruminicola</name>
    <name type="common">Prevotella ruminicola</name>
    <dbReference type="NCBI Taxonomy" id="839"/>
    <lineage>
        <taxon>Bacteria</taxon>
        <taxon>Pseudomonadati</taxon>
        <taxon>Bacteroidota</taxon>
        <taxon>Bacteroidia</taxon>
        <taxon>Bacteroidales</taxon>
        <taxon>Prevotellaceae</taxon>
        <taxon>Xylanibacter</taxon>
    </lineage>
</organism>
<evidence type="ECO:0000256" key="2">
    <source>
        <dbReference type="ARBA" id="ARBA00023015"/>
    </source>
</evidence>
<dbReference type="PANTHER" id="PTHR43133:SF45">
    <property type="entry name" value="RNA POLYMERASE ECF-TYPE SIGMA FACTOR"/>
    <property type="match status" value="1"/>
</dbReference>
<dbReference type="RefSeq" id="WP_073044596.1">
    <property type="nucleotide sequence ID" value="NZ_FOLF01000001.1"/>
</dbReference>
<gene>
    <name evidence="7" type="ORF">SAMN04488494_1782</name>
</gene>
<dbReference type="Gene3D" id="1.10.1740.10">
    <property type="match status" value="1"/>
</dbReference>
<keyword evidence="2" id="KW-0805">Transcription regulation</keyword>
<dbReference type="Gene3D" id="1.10.10.10">
    <property type="entry name" value="Winged helix-like DNA-binding domain superfamily/Winged helix DNA-binding domain"/>
    <property type="match status" value="1"/>
</dbReference>
<dbReference type="OrthoDB" id="9780326at2"/>
<dbReference type="GO" id="GO:0003677">
    <property type="term" value="F:DNA binding"/>
    <property type="evidence" value="ECO:0007669"/>
    <property type="project" value="InterPro"/>
</dbReference>
<dbReference type="InterPro" id="IPR013325">
    <property type="entry name" value="RNA_pol_sigma_r2"/>
</dbReference>
<dbReference type="Pfam" id="PF08281">
    <property type="entry name" value="Sigma70_r4_2"/>
    <property type="match status" value="1"/>
</dbReference>
<dbReference type="NCBIfam" id="TIGR02937">
    <property type="entry name" value="sigma70-ECF"/>
    <property type="match status" value="1"/>
</dbReference>
<evidence type="ECO:0000256" key="3">
    <source>
        <dbReference type="ARBA" id="ARBA00023082"/>
    </source>
</evidence>
<reference evidence="7 8" key="1">
    <citation type="submission" date="2016-11" db="EMBL/GenBank/DDBJ databases">
        <authorList>
            <person name="Jaros S."/>
            <person name="Januszkiewicz K."/>
            <person name="Wedrychowicz H."/>
        </authorList>
    </citation>
    <scope>NUCLEOTIDE SEQUENCE [LARGE SCALE GENOMIC DNA]</scope>
    <source>
        <strain evidence="7 8">BPI-34</strain>
    </source>
</reference>
<dbReference type="EMBL" id="FRCJ01000003">
    <property type="protein sequence ID" value="SHM35919.1"/>
    <property type="molecule type" value="Genomic_DNA"/>
</dbReference>
<feature type="domain" description="RNA polymerase sigma-70 region 2" evidence="5">
    <location>
        <begin position="14"/>
        <end position="75"/>
    </location>
</feature>
<dbReference type="InterPro" id="IPR036388">
    <property type="entry name" value="WH-like_DNA-bd_sf"/>
</dbReference>
<name>A0A1M7I5K7_XYLRU</name>
<dbReference type="InterPro" id="IPR039425">
    <property type="entry name" value="RNA_pol_sigma-70-like"/>
</dbReference>
<evidence type="ECO:0000313" key="7">
    <source>
        <dbReference type="EMBL" id="SHM35919.1"/>
    </source>
</evidence>
<proteinExistence type="inferred from homology"/>
<evidence type="ECO:0000256" key="1">
    <source>
        <dbReference type="ARBA" id="ARBA00010641"/>
    </source>
</evidence>
<protein>
    <submittedName>
        <fullName evidence="7">RNA polymerase sigma-70 factor, ECF subfamily</fullName>
    </submittedName>
</protein>
<comment type="similarity">
    <text evidence="1">Belongs to the sigma-70 factor family. ECF subfamily.</text>
</comment>
<dbReference type="InterPro" id="IPR014284">
    <property type="entry name" value="RNA_pol_sigma-70_dom"/>
</dbReference>
<evidence type="ECO:0000313" key="8">
    <source>
        <dbReference type="Proteomes" id="UP000184280"/>
    </source>
</evidence>
<dbReference type="GO" id="GO:0006352">
    <property type="term" value="P:DNA-templated transcription initiation"/>
    <property type="evidence" value="ECO:0007669"/>
    <property type="project" value="InterPro"/>
</dbReference>
<dbReference type="PANTHER" id="PTHR43133">
    <property type="entry name" value="RNA POLYMERASE ECF-TYPE SIGMA FACTO"/>
    <property type="match status" value="1"/>
</dbReference>
<dbReference type="InterPro" id="IPR007627">
    <property type="entry name" value="RNA_pol_sigma70_r2"/>
</dbReference>
<dbReference type="Pfam" id="PF04542">
    <property type="entry name" value="Sigma70_r2"/>
    <property type="match status" value="1"/>
</dbReference>
<dbReference type="InterPro" id="IPR013324">
    <property type="entry name" value="RNA_pol_sigma_r3/r4-like"/>
</dbReference>
<feature type="domain" description="RNA polymerase sigma factor 70 region 4 type 2" evidence="6">
    <location>
        <begin position="110"/>
        <end position="160"/>
    </location>
</feature>
<dbReference type="GO" id="GO:0016987">
    <property type="term" value="F:sigma factor activity"/>
    <property type="evidence" value="ECO:0007669"/>
    <property type="project" value="UniProtKB-KW"/>
</dbReference>
<dbReference type="InterPro" id="IPR013249">
    <property type="entry name" value="RNA_pol_sigma70_r4_t2"/>
</dbReference>
<evidence type="ECO:0000256" key="4">
    <source>
        <dbReference type="ARBA" id="ARBA00023163"/>
    </source>
</evidence>
<accession>A0A1M7I5K7</accession>